<protein>
    <submittedName>
        <fullName evidence="1">Uncharacterized protein</fullName>
    </submittedName>
</protein>
<evidence type="ECO:0000313" key="1">
    <source>
        <dbReference type="EMBL" id="DAF56214.1"/>
    </source>
</evidence>
<reference evidence="1" key="1">
    <citation type="journal article" date="2021" name="Proc. Natl. Acad. Sci. U.S.A.">
        <title>A Catalog of Tens of Thousands of Viruses from Human Metagenomes Reveals Hidden Associations with Chronic Diseases.</title>
        <authorList>
            <person name="Tisza M.J."/>
            <person name="Buck C.B."/>
        </authorList>
    </citation>
    <scope>NUCLEOTIDE SEQUENCE</scope>
    <source>
        <strain evidence="1">Ctxqo3</strain>
    </source>
</reference>
<accession>A0A8S5SZ32</accession>
<name>A0A8S5SZ32_9CAUD</name>
<organism evidence="1">
    <name type="scientific">Podoviridae sp. ctxqo3</name>
    <dbReference type="NCBI Taxonomy" id="2827755"/>
    <lineage>
        <taxon>Viruses</taxon>
        <taxon>Duplodnaviria</taxon>
        <taxon>Heunggongvirae</taxon>
        <taxon>Uroviricota</taxon>
        <taxon>Caudoviricetes</taxon>
    </lineage>
</organism>
<proteinExistence type="predicted"/>
<dbReference type="EMBL" id="BK032710">
    <property type="protein sequence ID" value="DAF56214.1"/>
    <property type="molecule type" value="Genomic_DNA"/>
</dbReference>
<sequence>MKLGQKHRRVLNNYGNYNCRRFTISQDSEAALFMRFLRDFVCIL</sequence>